<dbReference type="InterPro" id="IPR008303">
    <property type="entry name" value="Methan_mark_14"/>
</dbReference>
<accession>A0ABD4TGZ6</accession>
<sequence>MIRKDLILVWHHHFYWIRRCVTLLSKSVKPHIVQDIAVPQIIRLGGISIPEYREEAYHIVLSIDLGNTTTACVIVGTNLASGLTYIIDKKVWMIHSIRPPKKGEEIFGKSLDGTILSRNAVEEHIRDIIKATLKESKIDPSKDLDYLVHTTGLVGQWESDKHINSYLGCLSKGCMDAGIPPSKMRPPMSKDKLPSDDSQFSLMDRVMYDGAVAGTIPATGLSGRVMIANDMEGDLSLAGIKQGALSTPVDFRNPCVGIDFGTIIDGRFTEAVPKGRDDPYARTTGCIIGLGGAIADALTRGTGEVDPIIGTAREFFGDNIISGYFSKKESKRIRNYVDSVHELIKVEEVAHNHTHVGLVPIDPSIAENMKIKIFGVDAGENFNGHDALMEIGMEVFRKEGRKGFTELVDRVMSRTALRLIRVAAEKKVFTGDMAIGFSGRAIMSGRKPEYVLEGVINSEQYRDPVDRMVFVSSALPRGAALMARCMSGLGNPKKPIGGCRGEACILGRRKRFQNM</sequence>
<reference evidence="1 2" key="1">
    <citation type="submission" date="2019-08" db="EMBL/GenBank/DDBJ databases">
        <authorList>
            <person name="Chen S.-C."/>
            <person name="Lai M.-C."/>
            <person name="You Y.-T."/>
        </authorList>
    </citation>
    <scope>NUCLEOTIDE SEQUENCE [LARGE SCALE GENOMIC DNA]</scope>
    <source>
        <strain evidence="1 2">P2F9704a</strain>
    </source>
</reference>
<gene>
    <name evidence="1" type="ORF">FTO68_00925</name>
</gene>
<dbReference type="EMBL" id="VOTZ01000002">
    <property type="protein sequence ID" value="MCQ1537557.1"/>
    <property type="molecule type" value="Genomic_DNA"/>
</dbReference>
<keyword evidence="2" id="KW-1185">Reference proteome</keyword>
<dbReference type="NCBIfam" id="TIGR03285">
    <property type="entry name" value="methan_mark_14"/>
    <property type="match status" value="1"/>
</dbReference>
<evidence type="ECO:0000313" key="2">
    <source>
        <dbReference type="Proteomes" id="UP001524383"/>
    </source>
</evidence>
<protein>
    <submittedName>
        <fullName evidence="1">Methanogenesis marker 14 protein</fullName>
    </submittedName>
</protein>
<name>A0ABD4TGZ6_9EURY</name>
<organism evidence="1 2">
    <name type="scientific">Methanocalculus taiwanensis</name>
    <dbReference type="NCBI Taxonomy" id="106207"/>
    <lineage>
        <taxon>Archaea</taxon>
        <taxon>Methanobacteriati</taxon>
        <taxon>Methanobacteriota</taxon>
        <taxon>Stenosarchaea group</taxon>
        <taxon>Methanomicrobia</taxon>
        <taxon>Methanomicrobiales</taxon>
        <taxon>Methanocalculaceae</taxon>
        <taxon>Methanocalculus</taxon>
    </lineage>
</organism>
<comment type="caution">
    <text evidence="1">The sequence shown here is derived from an EMBL/GenBank/DDBJ whole genome shotgun (WGS) entry which is preliminary data.</text>
</comment>
<dbReference type="Proteomes" id="UP001524383">
    <property type="component" value="Unassembled WGS sequence"/>
</dbReference>
<evidence type="ECO:0000313" key="1">
    <source>
        <dbReference type="EMBL" id="MCQ1537557.1"/>
    </source>
</evidence>
<proteinExistence type="predicted"/>
<dbReference type="Pfam" id="PF09887">
    <property type="entry name" value="DUF2114"/>
    <property type="match status" value="1"/>
</dbReference>
<dbReference type="AlphaFoldDB" id="A0ABD4TGZ6"/>